<dbReference type="FunFam" id="2.10.25.10:FF:000027">
    <property type="entry name" value="Thrombospondin 3"/>
    <property type="match status" value="1"/>
</dbReference>
<dbReference type="InterPro" id="IPR013783">
    <property type="entry name" value="Ig-like_fold"/>
</dbReference>
<comment type="caution">
    <text evidence="10">Lacks conserved residue(s) required for the propagation of feature annotation.</text>
</comment>
<accession>A0A914AIT4</accession>
<dbReference type="PROSITE" id="PS51220">
    <property type="entry name" value="NIDO"/>
    <property type="match status" value="1"/>
</dbReference>
<name>A0A914AIT4_PATMI</name>
<dbReference type="Pfam" id="PF01033">
    <property type="entry name" value="Somatomedin_B"/>
    <property type="match status" value="1"/>
</dbReference>
<dbReference type="InterPro" id="IPR035914">
    <property type="entry name" value="Sperma_CUB_dom_sf"/>
</dbReference>
<feature type="disulfide bond" evidence="11">
    <location>
        <begin position="133"/>
        <end position="151"/>
    </location>
</feature>
<dbReference type="PROSITE" id="PS50856">
    <property type="entry name" value="AMOP"/>
    <property type="match status" value="1"/>
</dbReference>
<dbReference type="PROSITE" id="PS50825">
    <property type="entry name" value="HYR"/>
    <property type="match status" value="1"/>
</dbReference>
<dbReference type="SMART" id="SM00192">
    <property type="entry name" value="LDLa"/>
    <property type="match status" value="5"/>
</dbReference>
<proteinExistence type="predicted"/>
<dbReference type="InterPro" id="IPR009030">
    <property type="entry name" value="Growth_fac_rcpt_cys_sf"/>
</dbReference>
<feature type="domain" description="CUB" evidence="14">
    <location>
        <begin position="472"/>
        <end position="582"/>
    </location>
</feature>
<dbReference type="PROSITE" id="PS01209">
    <property type="entry name" value="LDLRA_1"/>
    <property type="match status" value="1"/>
</dbReference>
<feature type="region of interest" description="Disordered" evidence="12">
    <location>
        <begin position="2361"/>
        <end position="2406"/>
    </location>
</feature>
<dbReference type="Gene3D" id="2.10.25.10">
    <property type="entry name" value="Laminin"/>
    <property type="match status" value="5"/>
</dbReference>
<feature type="region of interest" description="Disordered" evidence="12">
    <location>
        <begin position="2107"/>
        <end position="2154"/>
    </location>
</feature>
<dbReference type="Proteomes" id="UP000887568">
    <property type="component" value="Unplaced"/>
</dbReference>
<dbReference type="Gene3D" id="4.10.400.10">
    <property type="entry name" value="Low-density Lipoprotein Receptor"/>
    <property type="match status" value="5"/>
</dbReference>
<dbReference type="Pfam" id="PF23263">
    <property type="entry name" value="C8-3_MUC4"/>
    <property type="match status" value="1"/>
</dbReference>
<evidence type="ECO:0000256" key="11">
    <source>
        <dbReference type="PROSITE-ProRule" id="PRU00124"/>
    </source>
</evidence>
<dbReference type="SUPFAM" id="SSF57184">
    <property type="entry name" value="Growth factor receptor domain"/>
    <property type="match status" value="1"/>
</dbReference>
<feature type="compositionally biased region" description="Low complexity" evidence="12">
    <location>
        <begin position="2199"/>
        <end position="2244"/>
    </location>
</feature>
<feature type="domain" description="AMOP" evidence="18">
    <location>
        <begin position="1441"/>
        <end position="1586"/>
    </location>
</feature>
<feature type="disulfide bond" evidence="11">
    <location>
        <begin position="589"/>
        <end position="601"/>
    </location>
</feature>
<sequence length="2788" mass="303237">MNCDDRSIQLNADETAQISIPFPSSYPSNIDISWVIRTVFGRKIFITYPNSVAIEGSYVFRAGDGTDGSMYQDVFFRWSSNSKRPPNLLSNGNSMWIRLEPTGKDLDADALFLASSVPVTETVMCPPLADIDCGHDVCITNAWQCDGQSDCPNGQDELNCDEDRIVYIPASETAVLRSTLYPDNYPHSLDITWVLTTEEDLKFLISVLDFETQRSGDYLRAGDGNNTDNGEFFVWHGSKQPPDLLSGGNQMWLRFTSNSYSSRDGFELSASSVPSTETLTCPPLADIDCGHDVCITNAWQCDGQSDCLNGQDELNCDKDRIVYIPASETAILRSTLYPDNYYPNNLDITWLLTTEEELKFLITFLEFETQRDGDYLRAGDGNNTANDEFFVWHGTKHPQDFLSDGNQMWLRFTSNGYSSRDGFHLSASSVPSNETLTCIPGDVDCGHSVCIPGAWQCDGQSDCLDGRDELNCDEDRVVYLSAGETGRIASTLYPENYPHNLTVTWILQTEESRKILLNFSAFDTENRLDFLQVGDGDSTAFFEWSWSKLPPELLSSGSTMWLRFISDESISRTGFLLSASSVQKENLTCSADELDCGHSVCIRSDWQCDHVPDCMDGSDESNCNYDVYLNADESVSIASPLYPSDYPNNFGMTLNIQTEEDRKILITFAGFETSGEDGVFRAGDGINGVNGSDVFFILSGDRQAPELLSDGNMMWISFESGKGTPSRGFSLSAASVPSTETLRCTLSEIDCGNVCVSGNGRCDGFSDCVDGRDETDCASCEGRCFLDGSRGGCFCDDVCESFGDCCSDFVVKCKAFLFFTTPLPAVNECNPPSHNCDVNAICTDTPSSFTCTCTSGFVGDGTTCADVQSPNITCPADLTVYTNCRKNYSRVLLPEADSVFDNSGVSYITIDVDGSAYDAFDTVNLDIWSSPHLVRYNATDESFNFAQCEMYIRVAALPDSSFCTSTANPPNCICLPAMGQGCTCSSGYCGHDCSQSSEGVECIGPAMPYPNCTDIDECDPGHSGPRCTSDAGKVQCPEVDNKCLGEGVSAAYVGWILSDDINQADIDCVDFAGNRSSLNATGGTFGTGDHDVICFSKTDAFPECLISFIVSAYPSLTVPAVDDQCTDPGMDTSTVTWTEVYATDAGEVTIDCTESGDGVGVGIAGGVFGVGNHTITCRAVNSAGCVTSEDFSFTVKKGNLLPFGPAIGDGLLSDVPQESFLPSKDLISPTIYPPDFFPFCDGLYQKLYFTDNGVIVLSNEQSLDKLGFPSAPSSVFTGNKAMITPFWADVKGDAFSPTSNVFWQAYDQYEGNVNQDMLDIISDTVSTRFSNFSANWALVVTWSNVRAISLSRETNTFQAVLATDGIRGFVIFNYDPCGTNWDFSFLLNKNVIQGFTCGTPDADPVYVVNVPGESLYHPGTTKGNVGQAGRWVFRLNTPRPDFVNPRQQCHNWHSRQPPYHSLGIYLDAFADTCPCSLVNARLDWRYIPIPAYNLPPELRSDFPAVCYVRLYQSPGAPGPQCCYNTFTGDLLYDVRSPRVASVLERFPFSPIFYTDDWYQQWLDEEVWPRYYCCEQSTLCHLYKQWRPLMDCKAYVPPAWLWLWGDPHVVTLDGLEYTFNGLGEYTLALIEDDDGQRVFQLQGRTRQAVDTETGELSQATVYSGFAAVYTGEARIEVKLSDDAMDLVTTVNGTVVTPTTQGLVFDNLRVTKTGNPIKVSVVYSDHVTFIVGVNNSMADITVLFNEDLKGKTKGIIGVWDDDPSNDVLKPDGSLQTGSGDNGVLVEIDYFEFGEAWRIEEEDSLFFYQSPAESYDSLNDPNFSPDFLQELIDKAPPGKYNEAKAVCGSSKTCLYDSLALNDTSIGMATLMLNEMNSINMVLSTNFPPNLTLVESIEVVVGQTFTLQLEATDPDGDNITYHLLSMVEGASISPDDGLFTWTPANRSKVSIGFQATDGKANAALEPIVKLCGCENAGACLFDQYVSGTNLVQDRFGVVLCECQSGWSGEFCDTDYDACADNPCFMGVACTDEAPPSYNSTCGPCPEGLEGDGKSCQDIDECELYKNQTASSGGLGCDHNCDNILMNYTCSCNPGYVLHDDDRQCIEAPSTMAPTSAADSTPTDQSETSTAAEEAPSTVAPMLASTTSGTSSAAEEAPSTVAPMLASTTDQLGTSSAAEEAPSTVAPMLASTTDQLGTSSADEAPSTVAPVSSASASTSYQSDTSSADVPSTTPQRSTSTSGLTSKTTTGPADETTFTATCDITHIDGLNATFDDAYLDSTTEEYESLSLRIINAISLEFSVRYSVNQVTIVVVFKFAVNAIGVTLDITVVIVIDISDLLDLIRCALEKALIVIKNLLAQEQTTTPELTSTPELTITPEPTTTPIQSTAITSATTVDGPPTTAQTTTQEPTTTPNCQVISCLNGGTFDAEFCECVCPPTHSGVTCSDENLCLSGDRCPGVQSYCLPDLNQDGFTCSCSVFDGFFPQDDGSCRELPSKQIVLTVDLDFNQAFRNPSSSAFRRLAAVFERMIFMILNENPSTNGVSSVHVPWLQEGSVIIRSVASFENGAPSESTLQQVMSNSPSLIDGNTVINIINPDSIIVNDGEVVCVPTYCKNGGTCETSGNFPNVLFTCSCQASYTGERCETELEEPDDGGLSTVALVLIIVGLIVLITVVVCMLVCMCLLIQRQQAKALAYREDRQRSRVPRESRNAFDNYVDLSAEYGDVSRSVDAYDEGDRMNRLMHVMSRSPYLQQNLSGQEEFVRPYMVTGMEGPYHEDPPVNLAGRVVRNPMVN</sequence>
<dbReference type="FunFam" id="2.10.25.10:FF:000038">
    <property type="entry name" value="Fibrillin 2"/>
    <property type="match status" value="1"/>
</dbReference>
<dbReference type="PANTHER" id="PTHR13802">
    <property type="entry name" value="MUCIN 4-RELATED"/>
    <property type="match status" value="1"/>
</dbReference>
<evidence type="ECO:0000259" key="16">
    <source>
        <dbReference type="PROSITE" id="PS50026"/>
    </source>
</evidence>
<dbReference type="Gene3D" id="2.60.120.290">
    <property type="entry name" value="Spermadhesin, CUB domain"/>
    <property type="match status" value="4"/>
</dbReference>
<dbReference type="PROSITE" id="PS01180">
    <property type="entry name" value="CUB"/>
    <property type="match status" value="4"/>
</dbReference>
<dbReference type="InterPro" id="IPR056619">
    <property type="entry name" value="C8-3_MUC4"/>
</dbReference>
<feature type="domain" description="SEA" evidence="15">
    <location>
        <begin position="2485"/>
        <end position="2601"/>
    </location>
</feature>
<dbReference type="Pfam" id="PF00431">
    <property type="entry name" value="CUB"/>
    <property type="match status" value="4"/>
</dbReference>
<reference evidence="22" key="1">
    <citation type="submission" date="2022-11" db="UniProtKB">
        <authorList>
            <consortium name="EnsemblMetazoa"/>
        </authorList>
    </citation>
    <scope>IDENTIFICATION</scope>
</reference>
<dbReference type="PROSITE" id="PS51233">
    <property type="entry name" value="VWFD"/>
    <property type="match status" value="1"/>
</dbReference>
<feature type="disulfide bond" evidence="11">
    <location>
        <begin position="145"/>
        <end position="160"/>
    </location>
</feature>
<dbReference type="SUPFAM" id="SSF90188">
    <property type="entry name" value="Somatomedin B domain"/>
    <property type="match status" value="1"/>
</dbReference>
<feature type="domain" description="CUB" evidence="14">
    <location>
        <begin position="316"/>
        <end position="430"/>
    </location>
</feature>
<dbReference type="PRINTS" id="PR00261">
    <property type="entry name" value="LDLRECEPTOR"/>
</dbReference>
<dbReference type="InterPro" id="IPR001881">
    <property type="entry name" value="EGF-like_Ca-bd_dom"/>
</dbReference>
<dbReference type="SMART" id="SM00181">
    <property type="entry name" value="EGF"/>
    <property type="match status" value="9"/>
</dbReference>
<evidence type="ECO:0000256" key="12">
    <source>
        <dbReference type="SAM" id="MobiDB-lite"/>
    </source>
</evidence>
<dbReference type="InterPro" id="IPR023415">
    <property type="entry name" value="LDLR_class-A_CS"/>
</dbReference>
<dbReference type="InterPro" id="IPR051495">
    <property type="entry name" value="Epithelial_Barrier/Signaling"/>
</dbReference>
<dbReference type="SUPFAM" id="SSF49854">
    <property type="entry name" value="Spermadhesin, CUB domain"/>
    <property type="match status" value="5"/>
</dbReference>
<feature type="domain" description="NIDO" evidence="20">
    <location>
        <begin position="1285"/>
        <end position="1438"/>
    </location>
</feature>
<dbReference type="InterPro" id="IPR001212">
    <property type="entry name" value="Somatomedin_B_dom"/>
</dbReference>
<dbReference type="SMART" id="SM00539">
    <property type="entry name" value="NIDO"/>
    <property type="match status" value="1"/>
</dbReference>
<dbReference type="GO" id="GO:0007160">
    <property type="term" value="P:cell-matrix adhesion"/>
    <property type="evidence" value="ECO:0007669"/>
    <property type="project" value="InterPro"/>
</dbReference>
<evidence type="ECO:0000256" key="5">
    <source>
        <dbReference type="ARBA" id="ARBA00022737"/>
    </source>
</evidence>
<dbReference type="InterPro" id="IPR036055">
    <property type="entry name" value="LDL_receptor-like_sf"/>
</dbReference>
<evidence type="ECO:0000313" key="22">
    <source>
        <dbReference type="EnsemblMetazoa" id="XP_038063642.1"/>
    </source>
</evidence>
<dbReference type="PANTHER" id="PTHR13802:SF52">
    <property type="entry name" value="MUCIN-4"/>
    <property type="match status" value="1"/>
</dbReference>
<evidence type="ECO:0000256" key="3">
    <source>
        <dbReference type="ARBA" id="ARBA00022692"/>
    </source>
</evidence>
<dbReference type="EnsemblMetazoa" id="XM_038207714.1">
    <property type="protein sequence ID" value="XP_038063642.1"/>
    <property type="gene ID" value="LOC119734296"/>
</dbReference>
<dbReference type="SUPFAM" id="SSF49313">
    <property type="entry name" value="Cadherin-like"/>
    <property type="match status" value="1"/>
</dbReference>
<keyword evidence="6" id="KW-0106">Calcium</keyword>
<dbReference type="GO" id="GO:0016020">
    <property type="term" value="C:membrane"/>
    <property type="evidence" value="ECO:0007669"/>
    <property type="project" value="UniProtKB-SubCell"/>
</dbReference>
<feature type="domain" description="EGF-like" evidence="16">
    <location>
        <begin position="2599"/>
        <end position="2639"/>
    </location>
</feature>
<dbReference type="PROSITE" id="PS00524">
    <property type="entry name" value="SMB_1"/>
    <property type="match status" value="1"/>
</dbReference>
<evidence type="ECO:0000313" key="23">
    <source>
        <dbReference type="Proteomes" id="UP000887568"/>
    </source>
</evidence>
<dbReference type="GO" id="GO:0071944">
    <property type="term" value="C:cell periphery"/>
    <property type="evidence" value="ECO:0007669"/>
    <property type="project" value="UniProtKB-ARBA"/>
</dbReference>
<feature type="domain" description="CUB" evidence="14">
    <location>
        <begin position="160"/>
        <end position="273"/>
    </location>
</feature>
<dbReference type="InterPro" id="IPR000742">
    <property type="entry name" value="EGF"/>
</dbReference>
<evidence type="ECO:0000256" key="13">
    <source>
        <dbReference type="SAM" id="Phobius"/>
    </source>
</evidence>
<dbReference type="GeneID" id="119734296"/>
<feature type="domain" description="VWFD" evidence="21">
    <location>
        <begin position="1598"/>
        <end position="1802"/>
    </location>
</feature>
<dbReference type="SUPFAM" id="SSF57424">
    <property type="entry name" value="LDL receptor-like module"/>
    <property type="match status" value="5"/>
</dbReference>
<protein>
    <submittedName>
        <fullName evidence="22">Uncharacterized protein</fullName>
    </submittedName>
</protein>
<dbReference type="SUPFAM" id="SSF82671">
    <property type="entry name" value="SEA domain"/>
    <property type="match status" value="1"/>
</dbReference>
<evidence type="ECO:0000259" key="18">
    <source>
        <dbReference type="PROSITE" id="PS50856"/>
    </source>
</evidence>
<feature type="disulfide bond" evidence="11">
    <location>
        <begin position="438"/>
        <end position="450"/>
    </location>
</feature>
<evidence type="ECO:0000256" key="10">
    <source>
        <dbReference type="PROSITE-ProRule" id="PRU00076"/>
    </source>
</evidence>
<evidence type="ECO:0000259" key="21">
    <source>
        <dbReference type="PROSITE" id="PS51233"/>
    </source>
</evidence>
<dbReference type="PROSITE" id="PS50024">
    <property type="entry name" value="SEA"/>
    <property type="match status" value="1"/>
</dbReference>
<keyword evidence="3 13" id="KW-0812">Transmembrane</keyword>
<feature type="disulfide bond" evidence="11">
    <location>
        <begin position="445"/>
        <end position="463"/>
    </location>
</feature>
<evidence type="ECO:0000256" key="1">
    <source>
        <dbReference type="ARBA" id="ARBA00004370"/>
    </source>
</evidence>
<feature type="disulfide bond" evidence="11">
    <location>
        <begin position="301"/>
        <end position="316"/>
    </location>
</feature>
<dbReference type="PROSITE" id="PS01186">
    <property type="entry name" value="EGF_2"/>
    <property type="match status" value="2"/>
</dbReference>
<keyword evidence="9 10" id="KW-1015">Disulfide bond</keyword>
<evidence type="ECO:0000259" key="15">
    <source>
        <dbReference type="PROSITE" id="PS50024"/>
    </source>
</evidence>
<dbReference type="InterPro" id="IPR005533">
    <property type="entry name" value="AMOP_dom"/>
</dbReference>
<feature type="domain" description="EGF-like" evidence="16">
    <location>
        <begin position="825"/>
        <end position="865"/>
    </location>
</feature>
<dbReference type="InterPro" id="IPR003410">
    <property type="entry name" value="HYR_dom"/>
</dbReference>
<evidence type="ECO:0000259" key="14">
    <source>
        <dbReference type="PROSITE" id="PS01180"/>
    </source>
</evidence>
<dbReference type="InterPro" id="IPR036024">
    <property type="entry name" value="Somatomedin_B-like_dom_sf"/>
</dbReference>
<dbReference type="RefSeq" id="XP_038063642.1">
    <property type="nucleotide sequence ID" value="XM_038207714.1"/>
</dbReference>
<evidence type="ECO:0000259" key="20">
    <source>
        <dbReference type="PROSITE" id="PS51220"/>
    </source>
</evidence>
<evidence type="ECO:0000259" key="17">
    <source>
        <dbReference type="PROSITE" id="PS50825"/>
    </source>
</evidence>
<evidence type="ECO:0000256" key="6">
    <source>
        <dbReference type="ARBA" id="ARBA00022837"/>
    </source>
</evidence>
<dbReference type="InterPro" id="IPR018097">
    <property type="entry name" value="EGF_Ca-bd_CS"/>
</dbReference>
<dbReference type="SMART" id="SM00042">
    <property type="entry name" value="CUB"/>
    <property type="match status" value="4"/>
</dbReference>
<dbReference type="PROSITE" id="PS01187">
    <property type="entry name" value="EGF_CA"/>
    <property type="match status" value="1"/>
</dbReference>
<dbReference type="SMART" id="SM00201">
    <property type="entry name" value="SO"/>
    <property type="match status" value="1"/>
</dbReference>
<evidence type="ECO:0000256" key="7">
    <source>
        <dbReference type="ARBA" id="ARBA00022989"/>
    </source>
</evidence>
<feature type="transmembrane region" description="Helical" evidence="13">
    <location>
        <begin position="2653"/>
        <end position="2680"/>
    </location>
</feature>
<dbReference type="CDD" id="cd00041">
    <property type="entry name" value="CUB"/>
    <property type="match status" value="4"/>
</dbReference>
<feature type="compositionally biased region" description="Polar residues" evidence="12">
    <location>
        <begin position="2107"/>
        <end position="2126"/>
    </location>
</feature>
<feature type="disulfide bond" evidence="11">
    <location>
        <begin position="762"/>
        <end position="777"/>
    </location>
</feature>
<dbReference type="PROSITE" id="PS50958">
    <property type="entry name" value="SMB_2"/>
    <property type="match status" value="1"/>
</dbReference>
<feature type="domain" description="CUB" evidence="14">
    <location>
        <begin position="623"/>
        <end position="736"/>
    </location>
</feature>
<keyword evidence="2 10" id="KW-0245">EGF-like domain</keyword>
<feature type="domain" description="HYR" evidence="17">
    <location>
        <begin position="865"/>
        <end position="956"/>
    </location>
</feature>
<keyword evidence="5" id="KW-0677">Repeat</keyword>
<dbReference type="PROSITE" id="PS50068">
    <property type="entry name" value="LDLRA_2"/>
    <property type="match status" value="5"/>
</dbReference>
<dbReference type="InterPro" id="IPR002172">
    <property type="entry name" value="LDrepeatLR_classA_rpt"/>
</dbReference>
<dbReference type="SMART" id="SM00216">
    <property type="entry name" value="VWD"/>
    <property type="match status" value="1"/>
</dbReference>
<dbReference type="Pfam" id="PF06119">
    <property type="entry name" value="NIDO"/>
    <property type="match status" value="1"/>
</dbReference>
<feature type="disulfide bond" evidence="11">
    <location>
        <begin position="608"/>
        <end position="623"/>
    </location>
</feature>
<dbReference type="OrthoDB" id="6051552at2759"/>
<dbReference type="SMART" id="SM00179">
    <property type="entry name" value="EGF_CA"/>
    <property type="match status" value="3"/>
</dbReference>
<feature type="domain" description="SMB" evidence="19">
    <location>
        <begin position="776"/>
        <end position="817"/>
    </location>
</feature>
<dbReference type="SUPFAM" id="SSF57196">
    <property type="entry name" value="EGF/Laminin"/>
    <property type="match status" value="2"/>
</dbReference>
<evidence type="ECO:0000259" key="19">
    <source>
        <dbReference type="PROSITE" id="PS50958"/>
    </source>
</evidence>
<dbReference type="PROSITE" id="PS00022">
    <property type="entry name" value="EGF_1"/>
    <property type="match status" value="2"/>
</dbReference>
<organism evidence="22 23">
    <name type="scientific">Patiria miniata</name>
    <name type="common">Bat star</name>
    <name type="synonym">Asterina miniata</name>
    <dbReference type="NCBI Taxonomy" id="46514"/>
    <lineage>
        <taxon>Eukaryota</taxon>
        <taxon>Metazoa</taxon>
        <taxon>Echinodermata</taxon>
        <taxon>Eleutherozoa</taxon>
        <taxon>Asterozoa</taxon>
        <taxon>Asteroidea</taxon>
        <taxon>Valvatacea</taxon>
        <taxon>Valvatida</taxon>
        <taxon>Asterinidae</taxon>
        <taxon>Patiria</taxon>
    </lineage>
</organism>
<dbReference type="GO" id="GO:0005509">
    <property type="term" value="F:calcium ion binding"/>
    <property type="evidence" value="ECO:0007669"/>
    <property type="project" value="InterPro"/>
</dbReference>
<dbReference type="InterPro" id="IPR000152">
    <property type="entry name" value="EGF-type_Asp/Asn_hydroxyl_site"/>
</dbReference>
<keyword evidence="23" id="KW-1185">Reference proteome</keyword>
<dbReference type="InterPro" id="IPR015919">
    <property type="entry name" value="Cadherin-like_sf"/>
</dbReference>
<dbReference type="InterPro" id="IPR003886">
    <property type="entry name" value="NIDO_dom"/>
</dbReference>
<keyword evidence="8 13" id="KW-0472">Membrane</keyword>
<dbReference type="Pfam" id="PF01390">
    <property type="entry name" value="SEA"/>
    <property type="match status" value="1"/>
</dbReference>
<feature type="disulfide bond" evidence="10">
    <location>
        <begin position="2629"/>
        <end position="2638"/>
    </location>
</feature>
<dbReference type="Gene3D" id="2.60.40.10">
    <property type="entry name" value="Immunoglobulins"/>
    <property type="match status" value="1"/>
</dbReference>
<dbReference type="Pfam" id="PF00094">
    <property type="entry name" value="VWD"/>
    <property type="match status" value="1"/>
</dbReference>
<dbReference type="InterPro" id="IPR024731">
    <property type="entry name" value="NELL2-like_EGF"/>
</dbReference>
<keyword evidence="4" id="KW-0732">Signal</keyword>
<dbReference type="Pfam" id="PF12947">
    <property type="entry name" value="EGF_3"/>
    <property type="match status" value="1"/>
</dbReference>
<dbReference type="Pfam" id="PF00057">
    <property type="entry name" value="Ldl_recept_a"/>
    <property type="match status" value="4"/>
</dbReference>
<dbReference type="InterPro" id="IPR036364">
    <property type="entry name" value="SEA_dom_sf"/>
</dbReference>
<dbReference type="PROSITE" id="PS00010">
    <property type="entry name" value="ASX_HYDROXYL"/>
    <property type="match status" value="1"/>
</dbReference>
<feature type="disulfide bond" evidence="11">
    <location>
        <begin position="289"/>
        <end position="307"/>
    </location>
</feature>
<feature type="region of interest" description="Disordered" evidence="12">
    <location>
        <begin position="2189"/>
        <end position="2246"/>
    </location>
</feature>
<dbReference type="InterPro" id="IPR000859">
    <property type="entry name" value="CUB_dom"/>
</dbReference>
<dbReference type="PROSITE" id="PS50026">
    <property type="entry name" value="EGF_3"/>
    <property type="match status" value="2"/>
</dbReference>
<evidence type="ECO:0000256" key="9">
    <source>
        <dbReference type="ARBA" id="ARBA00023157"/>
    </source>
</evidence>
<dbReference type="CDD" id="cd00112">
    <property type="entry name" value="LDLa"/>
    <property type="match status" value="4"/>
</dbReference>
<comment type="subcellular location">
    <subcellularLocation>
        <location evidence="1">Membrane</location>
    </subcellularLocation>
</comment>
<evidence type="ECO:0000256" key="8">
    <source>
        <dbReference type="ARBA" id="ARBA00023136"/>
    </source>
</evidence>
<evidence type="ECO:0000256" key="4">
    <source>
        <dbReference type="ARBA" id="ARBA00022729"/>
    </source>
</evidence>
<feature type="disulfide bond" evidence="11">
    <location>
        <begin position="596"/>
        <end position="614"/>
    </location>
</feature>
<feature type="compositionally biased region" description="Low complexity" evidence="12">
    <location>
        <begin position="2139"/>
        <end position="2154"/>
    </location>
</feature>
<evidence type="ECO:0000256" key="2">
    <source>
        <dbReference type="ARBA" id="ARBA00022536"/>
    </source>
</evidence>
<dbReference type="InterPro" id="IPR000082">
    <property type="entry name" value="SEA_dom"/>
</dbReference>
<dbReference type="InterPro" id="IPR001846">
    <property type="entry name" value="VWF_type-D"/>
</dbReference>
<feature type="disulfide bond" evidence="11">
    <location>
        <begin position="457"/>
        <end position="472"/>
    </location>
</feature>
<keyword evidence="7 13" id="KW-1133">Transmembrane helix</keyword>